<protein>
    <recommendedName>
        <fullName evidence="3">DUF2493 domain-containing protein</fullName>
    </recommendedName>
</protein>
<evidence type="ECO:0008006" key="3">
    <source>
        <dbReference type="Google" id="ProtNLM"/>
    </source>
</evidence>
<organism evidence="1 2">
    <name type="scientific">Escherichia phage 121Q</name>
    <dbReference type="NCBI Taxonomy" id="1555202"/>
    <lineage>
        <taxon>Viruses</taxon>
        <taxon>Duplodnaviria</taxon>
        <taxon>Heunggongvirae</taxon>
        <taxon>Uroviricota</taxon>
        <taxon>Caudoviricetes</taxon>
        <taxon>Asteriusvirus</taxon>
        <taxon>Asteriusvirus av121Q</taxon>
    </lineage>
</organism>
<dbReference type="RefSeq" id="YP_009102154.1">
    <property type="nucleotide sequence ID" value="NC_025447.1"/>
</dbReference>
<keyword evidence="2" id="KW-1185">Reference proteome</keyword>
<dbReference type="KEGG" id="vg:22111607"/>
<name>A0A097EYF7_9CAUD</name>
<evidence type="ECO:0000313" key="2">
    <source>
        <dbReference type="Proteomes" id="UP000029889"/>
    </source>
</evidence>
<accession>A0A097EYF7</accession>
<dbReference type="EMBL" id="KM507819">
    <property type="protein sequence ID" value="AIT14457.1"/>
    <property type="molecule type" value="Genomic_DNA"/>
</dbReference>
<evidence type="ECO:0000313" key="1">
    <source>
        <dbReference type="EMBL" id="AIT14457.1"/>
    </source>
</evidence>
<dbReference type="Proteomes" id="UP000029889">
    <property type="component" value="Segment"/>
</dbReference>
<dbReference type="OrthoDB" id="11731at10239"/>
<sequence>MKKNELDEAIKGLSNVCFSGGAAGADRLFSIYAKNNGFEVINFSFKGHEHSVDESTILEIPSNILSDISILNQLNIACYSLQRKVPKPGSYVYNLLARNSYQILNTERIYCIANITSPTKVSGGTAWAVQMYMDSVENPEIYCYDMNSRSVFYFDTVLKEFTQTFVVPAPHGNWTGIGSRNATEKHMEHFITFFKEE</sequence>
<gene>
    <name evidence="1" type="primary">567</name>
    <name evidence="1" type="ORF">PBI_121Q_567</name>
</gene>
<proteinExistence type="predicted"/>
<reference evidence="1 2" key="1">
    <citation type="submission" date="2014-09" db="EMBL/GenBank/DDBJ databases">
        <authorList>
            <person name="Lapin J.S."/>
            <person name="Pope W.H."/>
            <person name="Hua J."/>
            <person name="Ford M.E."/>
            <person name="Conway J.F."/>
            <person name="Hatfull G.F."/>
            <person name="Hendrix R.W."/>
        </authorList>
    </citation>
    <scope>NUCLEOTIDE SEQUENCE [LARGE SCALE GENOMIC DNA]</scope>
</reference>
<dbReference type="GeneID" id="22111607"/>